<proteinExistence type="predicted"/>
<dbReference type="InterPro" id="IPR011051">
    <property type="entry name" value="RmlC_Cupin_sf"/>
</dbReference>
<dbReference type="EMBL" id="FOSB01000007">
    <property type="protein sequence ID" value="SFK08896.1"/>
    <property type="molecule type" value="Genomic_DNA"/>
</dbReference>
<dbReference type="GO" id="GO:0016853">
    <property type="term" value="F:isomerase activity"/>
    <property type="evidence" value="ECO:0007669"/>
    <property type="project" value="UniProtKB-KW"/>
</dbReference>
<dbReference type="CDD" id="cd20308">
    <property type="entry name" value="cupin_YdaE"/>
    <property type="match status" value="1"/>
</dbReference>
<gene>
    <name evidence="1" type="ORF">SAMN04487936_10751</name>
</gene>
<dbReference type="InterPro" id="IPR014710">
    <property type="entry name" value="RmlC-like_jellyroll"/>
</dbReference>
<dbReference type="AlphaFoldDB" id="A0A1I3WQY8"/>
<dbReference type="RefSeq" id="WP_075036979.1">
    <property type="nucleotide sequence ID" value="NZ_FOSB01000007.1"/>
</dbReference>
<sequence length="175" mass="20261">MYLNELPEREVQRKVNEYFQKADVILSDEEIQSIEVNDFGLNRLDEVGLQLFIYINTDRYCAKEWVLFPRQTCPEHLHPPVTDGDPGKEETFRVKFGTVYLYVEGEPTEHPKVQPPERDQEYFTAAHEIILTAGDQYTIPPNTRHWFQAGEAGAVTTEYSSPSTDEHDLFTHANI</sequence>
<dbReference type="OrthoDB" id="9781654at2"/>
<evidence type="ECO:0000313" key="1">
    <source>
        <dbReference type="EMBL" id="SFK08896.1"/>
    </source>
</evidence>
<dbReference type="Gene3D" id="2.60.120.10">
    <property type="entry name" value="Jelly Rolls"/>
    <property type="match status" value="1"/>
</dbReference>
<accession>A0A1I3WQY8</accession>
<dbReference type="Proteomes" id="UP000183557">
    <property type="component" value="Unassembled WGS sequence"/>
</dbReference>
<organism evidence="1 2">
    <name type="scientific">Halobacillus dabanensis</name>
    <dbReference type="NCBI Taxonomy" id="240302"/>
    <lineage>
        <taxon>Bacteria</taxon>
        <taxon>Bacillati</taxon>
        <taxon>Bacillota</taxon>
        <taxon>Bacilli</taxon>
        <taxon>Bacillales</taxon>
        <taxon>Bacillaceae</taxon>
        <taxon>Halobacillus</taxon>
    </lineage>
</organism>
<dbReference type="SUPFAM" id="SSF51182">
    <property type="entry name" value="RmlC-like cupins"/>
    <property type="match status" value="1"/>
</dbReference>
<name>A0A1I3WQY8_HALDA</name>
<keyword evidence="1" id="KW-0413">Isomerase</keyword>
<protein>
    <submittedName>
        <fullName evidence="1">D-lyxose ketol-isomerase</fullName>
    </submittedName>
</protein>
<keyword evidence="2" id="KW-1185">Reference proteome</keyword>
<reference evidence="2" key="1">
    <citation type="submission" date="2016-10" db="EMBL/GenBank/DDBJ databases">
        <authorList>
            <person name="Varghese N."/>
            <person name="Submissions S."/>
        </authorList>
    </citation>
    <scope>NUCLEOTIDE SEQUENCE [LARGE SCALE GENOMIC DNA]</scope>
    <source>
        <strain evidence="2">CGMCC 1.3704</strain>
    </source>
</reference>
<evidence type="ECO:0000313" key="2">
    <source>
        <dbReference type="Proteomes" id="UP000183557"/>
    </source>
</evidence>